<feature type="transmembrane region" description="Helical" evidence="1">
    <location>
        <begin position="171"/>
        <end position="194"/>
    </location>
</feature>
<organism evidence="3 4">
    <name type="scientific">Fusibacter paucivorans</name>
    <dbReference type="NCBI Taxonomy" id="76009"/>
    <lineage>
        <taxon>Bacteria</taxon>
        <taxon>Bacillati</taxon>
        <taxon>Bacillota</taxon>
        <taxon>Clostridia</taxon>
        <taxon>Eubacteriales</taxon>
        <taxon>Eubacteriales Family XII. Incertae Sedis</taxon>
        <taxon>Fusibacter</taxon>
    </lineage>
</organism>
<feature type="transmembrane region" description="Helical" evidence="1">
    <location>
        <begin position="12"/>
        <end position="29"/>
    </location>
</feature>
<dbReference type="Pfam" id="PF06808">
    <property type="entry name" value="DctM"/>
    <property type="match status" value="1"/>
</dbReference>
<feature type="transmembrane region" description="Helical" evidence="1">
    <location>
        <begin position="35"/>
        <end position="56"/>
    </location>
</feature>
<feature type="domain" description="TRAP C4-dicarboxylate transport system permease DctM subunit" evidence="2">
    <location>
        <begin position="113"/>
        <end position="548"/>
    </location>
</feature>
<dbReference type="EMBL" id="JAHBCL010000021">
    <property type="protein sequence ID" value="MBS7527523.1"/>
    <property type="molecule type" value="Genomic_DNA"/>
</dbReference>
<evidence type="ECO:0000313" key="3">
    <source>
        <dbReference type="EMBL" id="MBS7527523.1"/>
    </source>
</evidence>
<dbReference type="PANTHER" id="PTHR43849">
    <property type="entry name" value="BLL3936 PROTEIN"/>
    <property type="match status" value="1"/>
</dbReference>
<evidence type="ECO:0000259" key="2">
    <source>
        <dbReference type="Pfam" id="PF06808"/>
    </source>
</evidence>
<protein>
    <submittedName>
        <fullName evidence="3">TRAP transporter fused permease subunit</fullName>
    </submittedName>
</protein>
<evidence type="ECO:0000256" key="1">
    <source>
        <dbReference type="SAM" id="Phobius"/>
    </source>
</evidence>
<dbReference type="NCBIfam" id="TIGR02123">
    <property type="entry name" value="TRAP_fused"/>
    <property type="match status" value="1"/>
</dbReference>
<name>A0ABS5PR38_9FIRM</name>
<dbReference type="RefSeq" id="WP_213237385.1">
    <property type="nucleotide sequence ID" value="NZ_JAHBCL010000021.1"/>
</dbReference>
<dbReference type="PANTHER" id="PTHR43849:SF2">
    <property type="entry name" value="BLL3936 PROTEIN"/>
    <property type="match status" value="1"/>
</dbReference>
<sequence>MSDKKLTLRVCFVYILKSLLTMTSLIYLYTAGFGVFSAMTHRALLITLLLPVAFFIKGKGDNLQIEGGTLSLVWRSLLAVLLAVSGIYIMVVWKSRVMKIGATPDMDIIMGGIMILTLLELTRRRVGKFITLTAVLFLLYTRFGPYFPSVLAHSGESWRRIIEFLYMTTEGIFGIPLGIASTFIIVFVIFGAFLSAYDVGQWFIDVAFSLTGKYRGGPAKTAIAASGLMGMISGSSAANVATTGTFTIPLMKRTGYMPHYAASIEAVASTAGLFTPPIMGAGAFIMAEYLNVPYKTIAMAAVFPATLFYLSLFLTVDSRAKKMGIKGLSENEIPNFKKIFTEKYYLSIPVIFMITFIMMGWSPMKTAFGALMLTVVIHMIRVKFKISIAYFVETLQNGAIQAIPIIISCAAAGIIVGTISMTGLGAKLSYTLIDISNGNLAIAGVVIALITLVLGCAMPPTAVYIILASILVPPMVDMGVTKLAAHLFIFMYASLGALTPPVAITAYTAAAIAESEPNKTGFTAFRLGLAAYLMPFKFLFNASLLMVGPISGIVLSIFEMILIIVALVVVTEGYFIFVWTKTMRVIMGMAAMMLITAYPILQLAGAVIVIICFTWQYIRHRVKAKTESLSV</sequence>
<keyword evidence="1" id="KW-0812">Transmembrane</keyword>
<feature type="transmembrane region" description="Helical" evidence="1">
    <location>
        <begin position="483"/>
        <end position="509"/>
    </location>
</feature>
<keyword evidence="4" id="KW-1185">Reference proteome</keyword>
<evidence type="ECO:0000313" key="4">
    <source>
        <dbReference type="Proteomes" id="UP000746471"/>
    </source>
</evidence>
<feature type="transmembrane region" description="Helical" evidence="1">
    <location>
        <begin position="72"/>
        <end position="93"/>
    </location>
</feature>
<feature type="transmembrane region" description="Helical" evidence="1">
    <location>
        <begin position="405"/>
        <end position="428"/>
    </location>
</feature>
<feature type="transmembrane region" description="Helical" evidence="1">
    <location>
        <begin position="105"/>
        <end position="122"/>
    </location>
</feature>
<feature type="transmembrane region" description="Helical" evidence="1">
    <location>
        <begin position="529"/>
        <end position="548"/>
    </location>
</feature>
<reference evidence="3 4" key="1">
    <citation type="submission" date="2021-05" db="EMBL/GenBank/DDBJ databases">
        <title>Fusibacter ferrireducens sp. nov., an anaerobic, sulfur- and Fe-reducing bacterium isolated from the mangrove sediment.</title>
        <authorList>
            <person name="Qiu D."/>
        </authorList>
    </citation>
    <scope>NUCLEOTIDE SEQUENCE [LARGE SCALE GENOMIC DNA]</scope>
    <source>
        <strain evidence="3 4">DSM 12116</strain>
    </source>
</reference>
<feature type="transmembrane region" description="Helical" evidence="1">
    <location>
        <begin position="440"/>
        <end position="471"/>
    </location>
</feature>
<dbReference type="InterPro" id="IPR010656">
    <property type="entry name" value="DctM"/>
</dbReference>
<proteinExistence type="predicted"/>
<feature type="transmembrane region" description="Helical" evidence="1">
    <location>
        <begin position="297"/>
        <end position="316"/>
    </location>
</feature>
<feature type="transmembrane region" description="Helical" evidence="1">
    <location>
        <begin position="367"/>
        <end position="384"/>
    </location>
</feature>
<feature type="transmembrane region" description="Helical" evidence="1">
    <location>
        <begin position="260"/>
        <end position="285"/>
    </location>
</feature>
<feature type="transmembrane region" description="Helical" evidence="1">
    <location>
        <begin position="129"/>
        <end position="151"/>
    </location>
</feature>
<dbReference type="InterPro" id="IPR011853">
    <property type="entry name" value="TRAP_DctM-Dct_fused"/>
</dbReference>
<feature type="transmembrane region" description="Helical" evidence="1">
    <location>
        <begin position="344"/>
        <end position="361"/>
    </location>
</feature>
<accession>A0ABS5PR38</accession>
<keyword evidence="1" id="KW-1133">Transmembrane helix</keyword>
<gene>
    <name evidence="3" type="ORF">KHM83_12635</name>
</gene>
<dbReference type="Proteomes" id="UP000746471">
    <property type="component" value="Unassembled WGS sequence"/>
</dbReference>
<feature type="transmembrane region" description="Helical" evidence="1">
    <location>
        <begin position="560"/>
        <end position="579"/>
    </location>
</feature>
<comment type="caution">
    <text evidence="3">The sequence shown here is derived from an EMBL/GenBank/DDBJ whole genome shotgun (WGS) entry which is preliminary data.</text>
</comment>
<keyword evidence="1" id="KW-0472">Membrane</keyword>
<feature type="transmembrane region" description="Helical" evidence="1">
    <location>
        <begin position="585"/>
        <end position="615"/>
    </location>
</feature>